<evidence type="ECO:0000256" key="3">
    <source>
        <dbReference type="ARBA" id="ARBA00022989"/>
    </source>
</evidence>
<dbReference type="PANTHER" id="PTHR12701">
    <property type="entry name" value="BCR-ASSOCIATED PROTEIN, BAP"/>
    <property type="match status" value="1"/>
</dbReference>
<dbReference type="GO" id="GO:0006888">
    <property type="term" value="P:endoplasmic reticulum to Golgi vesicle-mediated transport"/>
    <property type="evidence" value="ECO:0007669"/>
    <property type="project" value="UniProtKB-UniRule"/>
</dbReference>
<dbReference type="Gene3D" id="1.20.5.110">
    <property type="match status" value="1"/>
</dbReference>
<organism evidence="8 9">
    <name type="scientific">Armadillidium nasatum</name>
    <dbReference type="NCBI Taxonomy" id="96803"/>
    <lineage>
        <taxon>Eukaryota</taxon>
        <taxon>Metazoa</taxon>
        <taxon>Ecdysozoa</taxon>
        <taxon>Arthropoda</taxon>
        <taxon>Crustacea</taxon>
        <taxon>Multicrustacea</taxon>
        <taxon>Malacostraca</taxon>
        <taxon>Eumalacostraca</taxon>
        <taxon>Peracarida</taxon>
        <taxon>Isopoda</taxon>
        <taxon>Oniscidea</taxon>
        <taxon>Crinocheta</taxon>
        <taxon>Armadillidiidae</taxon>
        <taxon>Armadillidium</taxon>
    </lineage>
</organism>
<dbReference type="InterPro" id="IPR040463">
    <property type="entry name" value="BAP29/BAP31_N"/>
</dbReference>
<keyword evidence="6" id="KW-0175">Coiled coil</keyword>
<keyword evidence="3" id="KW-1133">Transmembrane helix</keyword>
<feature type="domain" description="BAP29/BAP31 transmembrane" evidence="7">
    <location>
        <begin position="44"/>
        <end position="122"/>
    </location>
</feature>
<keyword evidence="5" id="KW-0653">Protein transport</keyword>
<dbReference type="GO" id="GO:0070973">
    <property type="term" value="P:protein localization to endoplasmic reticulum exit site"/>
    <property type="evidence" value="ECO:0007669"/>
    <property type="project" value="UniProtKB-UniRule"/>
</dbReference>
<keyword evidence="5" id="KW-0256">Endoplasmic reticulum</keyword>
<dbReference type="InterPro" id="IPR008417">
    <property type="entry name" value="BAP29/BAP31"/>
</dbReference>
<comment type="subcellular location">
    <subcellularLocation>
        <location evidence="5">Endoplasmic reticulum membrane</location>
        <topology evidence="5">Multi-pass membrane protein</topology>
    </subcellularLocation>
    <subcellularLocation>
        <location evidence="1">Membrane</location>
        <topology evidence="1">Multi-pass membrane protein</topology>
    </subcellularLocation>
</comment>
<dbReference type="Pfam" id="PF05529">
    <property type="entry name" value="Bap31"/>
    <property type="match status" value="1"/>
</dbReference>
<evidence type="ECO:0000256" key="4">
    <source>
        <dbReference type="ARBA" id="ARBA00023136"/>
    </source>
</evidence>
<dbReference type="EMBL" id="SEYY01024672">
    <property type="protein sequence ID" value="KAB7493961.1"/>
    <property type="molecule type" value="Genomic_DNA"/>
</dbReference>
<keyword evidence="8" id="KW-0675">Receptor</keyword>
<keyword evidence="2" id="KW-0812">Transmembrane</keyword>
<keyword evidence="9" id="KW-1185">Reference proteome</keyword>
<feature type="coiled-coil region" evidence="6">
    <location>
        <begin position="148"/>
        <end position="203"/>
    </location>
</feature>
<comment type="caution">
    <text evidence="8">The sequence shown here is derived from an EMBL/GenBank/DDBJ whole genome shotgun (WGS) entry which is preliminary data.</text>
</comment>
<keyword evidence="5" id="KW-0931">ER-Golgi transport</keyword>
<accession>A0A5N5SIM5</accession>
<evidence type="ECO:0000256" key="6">
    <source>
        <dbReference type="SAM" id="Coils"/>
    </source>
</evidence>
<evidence type="ECO:0000256" key="1">
    <source>
        <dbReference type="ARBA" id="ARBA00004141"/>
    </source>
</evidence>
<gene>
    <name evidence="8" type="primary">Bcap29</name>
    <name evidence="8" type="ORF">Anas_11960</name>
</gene>
<sequence>MAFIFQIKLLEEYWKYESHLFQTVPRSVGVIVYGLAACSQSDFVINIKDAIREMRKYSNELDENKHADHGHHLDVEMQSHMRLFRSQRNFYISGFSLFLWVVLQRLTSLISRLAVAMAEKEAALRQAKSASDAASQMLASDKKKEKVDDSATIELKELKEVNRKLQKENEAALKQAKSVSDEYDRLLKEHTALQEKFSKLSNEEGSKKSD</sequence>
<evidence type="ECO:0000259" key="7">
    <source>
        <dbReference type="Pfam" id="PF05529"/>
    </source>
</evidence>
<evidence type="ECO:0000256" key="2">
    <source>
        <dbReference type="ARBA" id="ARBA00022692"/>
    </source>
</evidence>
<name>A0A5N5SIM5_9CRUS</name>
<evidence type="ECO:0000313" key="9">
    <source>
        <dbReference type="Proteomes" id="UP000326759"/>
    </source>
</evidence>
<dbReference type="GO" id="GO:0006886">
    <property type="term" value="P:intracellular protein transport"/>
    <property type="evidence" value="ECO:0007669"/>
    <property type="project" value="UniProtKB-UniRule"/>
</dbReference>
<proteinExistence type="inferred from homology"/>
<dbReference type="Proteomes" id="UP000326759">
    <property type="component" value="Unassembled WGS sequence"/>
</dbReference>
<dbReference type="GO" id="GO:0005789">
    <property type="term" value="C:endoplasmic reticulum membrane"/>
    <property type="evidence" value="ECO:0007669"/>
    <property type="project" value="UniProtKB-SubCell"/>
</dbReference>
<dbReference type="PANTHER" id="PTHR12701:SF20">
    <property type="entry name" value="ENDOPLASMIC RETICULUM TRANSMEMBRANE PROTEIN"/>
    <property type="match status" value="1"/>
</dbReference>
<keyword evidence="4" id="KW-0472">Membrane</keyword>
<comment type="function">
    <text evidence="5">May play a role in anterograde transport of membrane proteins from the endoplasmic reticulum to the Golgi.</text>
</comment>
<dbReference type="AlphaFoldDB" id="A0A5N5SIM5"/>
<protein>
    <recommendedName>
        <fullName evidence="5">Endoplasmic reticulum transmembrane protein</fullName>
    </recommendedName>
</protein>
<evidence type="ECO:0000256" key="5">
    <source>
        <dbReference type="RuleBase" id="RU367026"/>
    </source>
</evidence>
<dbReference type="OrthoDB" id="435607at2759"/>
<comment type="similarity">
    <text evidence="5">Belongs to the BCAP29/BCAP31 family.</text>
</comment>
<reference evidence="8 9" key="1">
    <citation type="journal article" date="2019" name="PLoS Biol.">
        <title>Sex chromosomes control vertical transmission of feminizing Wolbachia symbionts in an isopod.</title>
        <authorList>
            <person name="Becking T."/>
            <person name="Chebbi M.A."/>
            <person name="Giraud I."/>
            <person name="Moumen B."/>
            <person name="Laverre T."/>
            <person name="Caubet Y."/>
            <person name="Peccoud J."/>
            <person name="Gilbert C."/>
            <person name="Cordaux R."/>
        </authorList>
    </citation>
    <scope>NUCLEOTIDE SEQUENCE [LARGE SCALE GENOMIC DNA]</scope>
    <source>
        <strain evidence="8">ANa2</strain>
        <tissue evidence="8">Whole body excluding digestive tract and cuticle</tissue>
    </source>
</reference>
<evidence type="ECO:0000313" key="8">
    <source>
        <dbReference type="EMBL" id="KAB7493961.1"/>
    </source>
</evidence>
<keyword evidence="5" id="KW-0813">Transport</keyword>